<name>A0ABW1SUV7_9LACO</name>
<comment type="caution">
    <text evidence="1">The sequence shown here is derived from an EMBL/GenBank/DDBJ whole genome shotgun (WGS) entry which is preliminary data.</text>
</comment>
<keyword evidence="2" id="KW-1185">Reference proteome</keyword>
<protein>
    <submittedName>
        <fullName evidence="1">Uncharacterized protein</fullName>
    </submittedName>
</protein>
<sequence>MEKVADPLLNKLQLLQDLKFLIDQGSGHRLDYRRFRIFEIRLTTGVIDLVAEYQMYASKYTLTEIANLIVQKYQL</sequence>
<organism evidence="1 2">
    <name type="scientific">Levilactobacillus tongjiangensis</name>
    <dbReference type="NCBI Taxonomy" id="2486023"/>
    <lineage>
        <taxon>Bacteria</taxon>
        <taxon>Bacillati</taxon>
        <taxon>Bacillota</taxon>
        <taxon>Bacilli</taxon>
        <taxon>Lactobacillales</taxon>
        <taxon>Lactobacillaceae</taxon>
        <taxon>Levilactobacillus</taxon>
    </lineage>
</organism>
<evidence type="ECO:0000313" key="1">
    <source>
        <dbReference type="EMBL" id="MFC6208159.1"/>
    </source>
</evidence>
<proteinExistence type="predicted"/>
<dbReference type="EMBL" id="JBHSSK010000031">
    <property type="protein sequence ID" value="MFC6208159.1"/>
    <property type="molecule type" value="Genomic_DNA"/>
</dbReference>
<dbReference type="Proteomes" id="UP001596254">
    <property type="component" value="Unassembled WGS sequence"/>
</dbReference>
<accession>A0ABW1SUV7</accession>
<reference evidence="2" key="1">
    <citation type="journal article" date="2019" name="Int. J. Syst. Evol. Microbiol.">
        <title>The Global Catalogue of Microorganisms (GCM) 10K type strain sequencing project: providing services to taxonomists for standard genome sequencing and annotation.</title>
        <authorList>
            <consortium name="The Broad Institute Genomics Platform"/>
            <consortium name="The Broad Institute Genome Sequencing Center for Infectious Disease"/>
            <person name="Wu L."/>
            <person name="Ma J."/>
        </authorList>
    </citation>
    <scope>NUCLEOTIDE SEQUENCE [LARGE SCALE GENOMIC DNA]</scope>
    <source>
        <strain evidence="2">CCM 8905</strain>
    </source>
</reference>
<gene>
    <name evidence="1" type="ORF">ACFP1G_11860</name>
</gene>
<dbReference type="RefSeq" id="WP_125694913.1">
    <property type="nucleotide sequence ID" value="NZ_JBHSSK010000031.1"/>
</dbReference>
<evidence type="ECO:0000313" key="2">
    <source>
        <dbReference type="Proteomes" id="UP001596254"/>
    </source>
</evidence>